<name>A0A7X3SA21_9HYPH</name>
<keyword evidence="2" id="KW-1185">Reference proteome</keyword>
<dbReference type="Proteomes" id="UP000433101">
    <property type="component" value="Unassembled WGS sequence"/>
</dbReference>
<evidence type="ECO:0000313" key="1">
    <source>
        <dbReference type="EMBL" id="MXN67516.1"/>
    </source>
</evidence>
<protein>
    <recommendedName>
        <fullName evidence="3">Translocation/assembly module TamB</fullName>
    </recommendedName>
</protein>
<sequence length="273" mass="27497">ADRTAPTAQVSLAGTVDGKEISGEISLGSEESKTVLENIRFVLGENRIEGSLTAGPAGDFLTGISGSLKIDAPDISELSPLVLTEIAGRIEGTVDVGDEDGTLTMRADVNGGDISVPGTTVGSFSTRAAVFDPLGALRAEGTATASDIAAGGAPIKTVSLEAKNSGNRTDIDLDARLAEGDGADGLAATATLIAQETGLDITLDRMDGRYAGLTTSLARKGHIVLSEGTANIEALSLKLGDGSLDVSGTAGETIDIAAKINKVPLSLANAFSS</sequence>
<dbReference type="AlphaFoldDB" id="A0A7X3SA21"/>
<accession>A0A7X3SA21</accession>
<gene>
    <name evidence="1" type="ORF">GR183_21640</name>
</gene>
<feature type="non-terminal residue" evidence="1">
    <location>
        <position position="1"/>
    </location>
</feature>
<organism evidence="1 2">
    <name type="scientific">Stappia sediminis</name>
    <dbReference type="NCBI Taxonomy" id="2692190"/>
    <lineage>
        <taxon>Bacteria</taxon>
        <taxon>Pseudomonadati</taxon>
        <taxon>Pseudomonadota</taxon>
        <taxon>Alphaproteobacteria</taxon>
        <taxon>Hyphomicrobiales</taxon>
        <taxon>Stappiaceae</taxon>
        <taxon>Stappia</taxon>
    </lineage>
</organism>
<reference evidence="1 2" key="1">
    <citation type="submission" date="2019-12" db="EMBL/GenBank/DDBJ databases">
        <authorList>
            <person name="Li M."/>
        </authorList>
    </citation>
    <scope>NUCLEOTIDE SEQUENCE [LARGE SCALE GENOMIC DNA]</scope>
    <source>
        <strain evidence="1 2">GBMRC 2046</strain>
    </source>
</reference>
<dbReference type="EMBL" id="WUMV01000020">
    <property type="protein sequence ID" value="MXN67516.1"/>
    <property type="molecule type" value="Genomic_DNA"/>
</dbReference>
<evidence type="ECO:0000313" key="2">
    <source>
        <dbReference type="Proteomes" id="UP000433101"/>
    </source>
</evidence>
<comment type="caution">
    <text evidence="1">The sequence shown here is derived from an EMBL/GenBank/DDBJ whole genome shotgun (WGS) entry which is preliminary data.</text>
</comment>
<evidence type="ECO:0008006" key="3">
    <source>
        <dbReference type="Google" id="ProtNLM"/>
    </source>
</evidence>
<proteinExistence type="predicted"/>
<feature type="non-terminal residue" evidence="1">
    <location>
        <position position="273"/>
    </location>
</feature>